<dbReference type="InterPro" id="IPR051615">
    <property type="entry name" value="Transcr_Regulatory_Elem"/>
</dbReference>
<accession>A0A9P6MA40</accession>
<feature type="non-terminal residue" evidence="10">
    <location>
        <position position="403"/>
    </location>
</feature>
<gene>
    <name evidence="10" type="ORF">BGZ65_001309</name>
</gene>
<evidence type="ECO:0000259" key="9">
    <source>
        <dbReference type="PROSITE" id="PS50048"/>
    </source>
</evidence>
<keyword evidence="6" id="KW-0804">Transcription</keyword>
<dbReference type="Pfam" id="PF04082">
    <property type="entry name" value="Fungal_trans"/>
    <property type="match status" value="1"/>
</dbReference>
<keyword evidence="3" id="KW-0862">Zinc</keyword>
<evidence type="ECO:0000313" key="11">
    <source>
        <dbReference type="Proteomes" id="UP000749646"/>
    </source>
</evidence>
<feature type="region of interest" description="Disordered" evidence="8">
    <location>
        <begin position="90"/>
        <end position="167"/>
    </location>
</feature>
<evidence type="ECO:0000256" key="1">
    <source>
        <dbReference type="ARBA" id="ARBA00004123"/>
    </source>
</evidence>
<protein>
    <recommendedName>
        <fullName evidence="9">Zn(2)-C6 fungal-type domain-containing protein</fullName>
    </recommendedName>
</protein>
<proteinExistence type="predicted"/>
<keyword evidence="4" id="KW-0805">Transcription regulation</keyword>
<dbReference type="PROSITE" id="PS00463">
    <property type="entry name" value="ZN2_CY6_FUNGAL_1"/>
    <property type="match status" value="1"/>
</dbReference>
<evidence type="ECO:0000256" key="2">
    <source>
        <dbReference type="ARBA" id="ARBA00022723"/>
    </source>
</evidence>
<dbReference type="GO" id="GO:0008270">
    <property type="term" value="F:zinc ion binding"/>
    <property type="evidence" value="ECO:0007669"/>
    <property type="project" value="InterPro"/>
</dbReference>
<comment type="subcellular location">
    <subcellularLocation>
        <location evidence="1">Nucleus</location>
    </subcellularLocation>
</comment>
<dbReference type="GO" id="GO:0006351">
    <property type="term" value="P:DNA-templated transcription"/>
    <property type="evidence" value="ECO:0007669"/>
    <property type="project" value="InterPro"/>
</dbReference>
<dbReference type="OrthoDB" id="2123952at2759"/>
<dbReference type="AlphaFoldDB" id="A0A9P6MA40"/>
<dbReference type="InterPro" id="IPR007219">
    <property type="entry name" value="XnlR_reg_dom"/>
</dbReference>
<dbReference type="GO" id="GO:0000981">
    <property type="term" value="F:DNA-binding transcription factor activity, RNA polymerase II-specific"/>
    <property type="evidence" value="ECO:0007669"/>
    <property type="project" value="InterPro"/>
</dbReference>
<keyword evidence="5" id="KW-0238">DNA-binding</keyword>
<evidence type="ECO:0000256" key="7">
    <source>
        <dbReference type="ARBA" id="ARBA00023242"/>
    </source>
</evidence>
<organism evidence="10 11">
    <name type="scientific">Modicella reniformis</name>
    <dbReference type="NCBI Taxonomy" id="1440133"/>
    <lineage>
        <taxon>Eukaryota</taxon>
        <taxon>Fungi</taxon>
        <taxon>Fungi incertae sedis</taxon>
        <taxon>Mucoromycota</taxon>
        <taxon>Mortierellomycotina</taxon>
        <taxon>Mortierellomycetes</taxon>
        <taxon>Mortierellales</taxon>
        <taxon>Mortierellaceae</taxon>
        <taxon>Modicella</taxon>
    </lineage>
</organism>
<evidence type="ECO:0000256" key="5">
    <source>
        <dbReference type="ARBA" id="ARBA00023125"/>
    </source>
</evidence>
<feature type="domain" description="Zn(2)-C6 fungal-type" evidence="9">
    <location>
        <begin position="23"/>
        <end position="53"/>
    </location>
</feature>
<evidence type="ECO:0000256" key="6">
    <source>
        <dbReference type="ARBA" id="ARBA00023163"/>
    </source>
</evidence>
<reference evidence="10" key="1">
    <citation type="journal article" date="2020" name="Fungal Divers.">
        <title>Resolving the Mortierellaceae phylogeny through synthesis of multi-gene phylogenetics and phylogenomics.</title>
        <authorList>
            <person name="Vandepol N."/>
            <person name="Liber J."/>
            <person name="Desiro A."/>
            <person name="Na H."/>
            <person name="Kennedy M."/>
            <person name="Barry K."/>
            <person name="Grigoriev I.V."/>
            <person name="Miller A.N."/>
            <person name="O'Donnell K."/>
            <person name="Stajich J.E."/>
            <person name="Bonito G."/>
        </authorList>
    </citation>
    <scope>NUCLEOTIDE SEQUENCE</scope>
    <source>
        <strain evidence="10">MES-2147</strain>
    </source>
</reference>
<sequence>MFNSPMLLDFNSSQQKRSKITKACDNCRRRRVKCDGVPDGCGGCKAAKTQCVYTTSNTKRGPPKGYVEVIEDRLGKIENMLAGIVRKKKNVVPQASSSASSSSDKATTASTSTSAAPDAPATTHSDNEEGHDEDEDDRTSTYSSDLVKVKQQPCSPALRPARSCTPTARNIRSGSVVMSPLGRHSPLISRNHSLTSLLPFSHDILPHHLTEHHGHTASQADMTALTSMFDKMGSTSVRTTVPFPWLTPEQSRQYGRNHLQFSPESLEPPLPVLTRSFPPSISSDQTFQLLNSYFDRFNVFLPIVHRPTFMKQWEQTPISPLLMNALLAIAARVPSTGSKMTAEERQRTGALSQTFFDAARLLLDDFMDVPRVSTVQALCLMSQYHHQGQWKATRSSSYLSMAI</sequence>
<dbReference type="PANTHER" id="PTHR31313">
    <property type="entry name" value="TY1 ENHANCER ACTIVATOR"/>
    <property type="match status" value="1"/>
</dbReference>
<evidence type="ECO:0000256" key="4">
    <source>
        <dbReference type="ARBA" id="ARBA00023015"/>
    </source>
</evidence>
<dbReference type="SMART" id="SM00066">
    <property type="entry name" value="GAL4"/>
    <property type="match status" value="1"/>
</dbReference>
<dbReference type="PANTHER" id="PTHR31313:SF81">
    <property type="entry name" value="TY1 ENHANCER ACTIVATOR"/>
    <property type="match status" value="1"/>
</dbReference>
<comment type="caution">
    <text evidence="10">The sequence shown here is derived from an EMBL/GenBank/DDBJ whole genome shotgun (WGS) entry which is preliminary data.</text>
</comment>
<dbReference type="Pfam" id="PF00172">
    <property type="entry name" value="Zn_clus"/>
    <property type="match status" value="1"/>
</dbReference>
<keyword evidence="7" id="KW-0539">Nucleus</keyword>
<feature type="compositionally biased region" description="Low complexity" evidence="8">
    <location>
        <begin position="95"/>
        <end position="123"/>
    </location>
</feature>
<name>A0A9P6MA40_9FUNG</name>
<dbReference type="Gene3D" id="4.10.240.10">
    <property type="entry name" value="Zn(2)-C6 fungal-type DNA-binding domain"/>
    <property type="match status" value="1"/>
</dbReference>
<evidence type="ECO:0000313" key="10">
    <source>
        <dbReference type="EMBL" id="KAF9983895.1"/>
    </source>
</evidence>
<dbReference type="EMBL" id="JAAAHW010003434">
    <property type="protein sequence ID" value="KAF9983895.1"/>
    <property type="molecule type" value="Genomic_DNA"/>
</dbReference>
<keyword evidence="11" id="KW-1185">Reference proteome</keyword>
<dbReference type="Proteomes" id="UP000749646">
    <property type="component" value="Unassembled WGS sequence"/>
</dbReference>
<dbReference type="GO" id="GO:0005634">
    <property type="term" value="C:nucleus"/>
    <property type="evidence" value="ECO:0007669"/>
    <property type="project" value="UniProtKB-SubCell"/>
</dbReference>
<dbReference type="InterPro" id="IPR036864">
    <property type="entry name" value="Zn2-C6_fun-type_DNA-bd_sf"/>
</dbReference>
<evidence type="ECO:0000256" key="3">
    <source>
        <dbReference type="ARBA" id="ARBA00022833"/>
    </source>
</evidence>
<dbReference type="PROSITE" id="PS50048">
    <property type="entry name" value="ZN2_CY6_FUNGAL_2"/>
    <property type="match status" value="1"/>
</dbReference>
<dbReference type="CDD" id="cd00067">
    <property type="entry name" value="GAL4"/>
    <property type="match status" value="1"/>
</dbReference>
<keyword evidence="2" id="KW-0479">Metal-binding</keyword>
<dbReference type="CDD" id="cd12148">
    <property type="entry name" value="fungal_TF_MHR"/>
    <property type="match status" value="1"/>
</dbReference>
<evidence type="ECO:0000256" key="8">
    <source>
        <dbReference type="SAM" id="MobiDB-lite"/>
    </source>
</evidence>
<dbReference type="InterPro" id="IPR001138">
    <property type="entry name" value="Zn2Cys6_DnaBD"/>
</dbReference>
<dbReference type="SUPFAM" id="SSF57701">
    <property type="entry name" value="Zn2/Cys6 DNA-binding domain"/>
    <property type="match status" value="1"/>
</dbReference>
<dbReference type="GO" id="GO:0003677">
    <property type="term" value="F:DNA binding"/>
    <property type="evidence" value="ECO:0007669"/>
    <property type="project" value="UniProtKB-KW"/>
</dbReference>